<dbReference type="PANTHER" id="PTHR30093">
    <property type="entry name" value="GENERAL SECRETION PATHWAY PROTEIN G"/>
    <property type="match status" value="1"/>
</dbReference>
<dbReference type="RefSeq" id="WP_425345986.1">
    <property type="nucleotide sequence ID" value="NZ_JBGUBD010000006.1"/>
</dbReference>
<dbReference type="InterPro" id="IPR012902">
    <property type="entry name" value="N_methyl_site"/>
</dbReference>
<dbReference type="InterPro" id="IPR000983">
    <property type="entry name" value="Bac_GSPG_pilin"/>
</dbReference>
<dbReference type="PANTHER" id="PTHR30093:SF2">
    <property type="entry name" value="TYPE II SECRETION SYSTEM PROTEIN H"/>
    <property type="match status" value="1"/>
</dbReference>
<dbReference type="NCBIfam" id="TIGR02532">
    <property type="entry name" value="IV_pilin_GFxxxE"/>
    <property type="match status" value="1"/>
</dbReference>
<dbReference type="InterPro" id="IPR045584">
    <property type="entry name" value="Pilin-like"/>
</dbReference>
<name>A0ABV4U888_9BACT</name>
<proteinExistence type="predicted"/>
<organism evidence="2 3">
    <name type="scientific">Natronomicrosphaera hydrolytica</name>
    <dbReference type="NCBI Taxonomy" id="3242702"/>
    <lineage>
        <taxon>Bacteria</taxon>
        <taxon>Pseudomonadati</taxon>
        <taxon>Planctomycetota</taxon>
        <taxon>Phycisphaerae</taxon>
        <taxon>Phycisphaerales</taxon>
        <taxon>Phycisphaeraceae</taxon>
        <taxon>Natronomicrosphaera</taxon>
    </lineage>
</organism>
<dbReference type="Proteomes" id="UP001575105">
    <property type="component" value="Unassembled WGS sequence"/>
</dbReference>
<dbReference type="PRINTS" id="PR00813">
    <property type="entry name" value="BCTERIALGSPG"/>
</dbReference>
<reference evidence="2 3" key="1">
    <citation type="submission" date="2024-08" db="EMBL/GenBank/DDBJ databases">
        <title>Whole-genome sequencing of halo(alkali)philic microorganisms from hypersaline lakes.</title>
        <authorList>
            <person name="Sorokin D.Y."/>
            <person name="Merkel A.Y."/>
            <person name="Messina E."/>
            <person name="Yakimov M."/>
        </authorList>
    </citation>
    <scope>NUCLEOTIDE SEQUENCE [LARGE SCALE GENOMIC DNA]</scope>
    <source>
        <strain evidence="2 3">AB-hyl4</strain>
    </source>
</reference>
<comment type="caution">
    <text evidence="2">The sequence shown here is derived from an EMBL/GenBank/DDBJ whole genome shotgun (WGS) entry which is preliminary data.</text>
</comment>
<keyword evidence="1" id="KW-0488">Methylation</keyword>
<dbReference type="Pfam" id="PF07963">
    <property type="entry name" value="N_methyl"/>
    <property type="match status" value="1"/>
</dbReference>
<accession>A0ABV4U888</accession>
<dbReference type="Gene3D" id="3.30.700.10">
    <property type="entry name" value="Glycoprotein, Type 4 Pilin"/>
    <property type="match status" value="1"/>
</dbReference>
<dbReference type="SUPFAM" id="SSF54523">
    <property type="entry name" value="Pili subunits"/>
    <property type="match status" value="1"/>
</dbReference>
<sequence>MPSNWRRRRAFTLIELLVVISIIAILIALLLPALSSARNTARGAVCLSNIRQLGTIFHHYALDSDGYLPRRVWQDMPSVSTGYTWPAELWARGYVVDVRTYSCPEMESLGARADFERQRGWLGNREATASVMSQDFWRESHYGYNVRNLGSNFRNNPNSGWTGPSARLEEIRSSSKTLLLADSVNPFRFYGENRLFGAYDLIDTFGTTRHSGGLHARHASSVNIQWADGHATSVNTDPFNPYQTLGDASLSSDTIWAR</sequence>
<keyword evidence="3" id="KW-1185">Reference proteome</keyword>
<evidence type="ECO:0000313" key="2">
    <source>
        <dbReference type="EMBL" id="MFA9478961.1"/>
    </source>
</evidence>
<evidence type="ECO:0000313" key="3">
    <source>
        <dbReference type="Proteomes" id="UP001575105"/>
    </source>
</evidence>
<gene>
    <name evidence="2" type="ORF">ACERK3_11760</name>
</gene>
<evidence type="ECO:0000256" key="1">
    <source>
        <dbReference type="ARBA" id="ARBA00022481"/>
    </source>
</evidence>
<protein>
    <submittedName>
        <fullName evidence="2">Type II secretion system protein</fullName>
    </submittedName>
</protein>
<dbReference type="EMBL" id="JBGUBD010000006">
    <property type="protein sequence ID" value="MFA9478961.1"/>
    <property type="molecule type" value="Genomic_DNA"/>
</dbReference>